<reference evidence="22 23" key="1">
    <citation type="journal article" date="2023" name="bioRxiv">
        <title>Conserved and derived expression patterns and positive selection on dental genes reveal complex evolutionary context of ever-growing rodent molars.</title>
        <authorList>
            <person name="Calamari Z.T."/>
            <person name="Song A."/>
            <person name="Cohen E."/>
            <person name="Akter M."/>
            <person name="Roy R.D."/>
            <person name="Hallikas O."/>
            <person name="Christensen M.M."/>
            <person name="Li P."/>
            <person name="Marangoni P."/>
            <person name="Jernvall J."/>
            <person name="Klein O.D."/>
        </authorList>
    </citation>
    <scope>NUCLEOTIDE SEQUENCE [LARGE SCALE GENOMIC DNA]</scope>
    <source>
        <strain evidence="22">V071</strain>
    </source>
</reference>
<keyword evidence="11" id="KW-0810">Translation regulation</keyword>
<dbReference type="GO" id="GO:0006417">
    <property type="term" value="P:regulation of translation"/>
    <property type="evidence" value="ECO:0007669"/>
    <property type="project" value="UniProtKB-KW"/>
</dbReference>
<evidence type="ECO:0000256" key="2">
    <source>
        <dbReference type="ARBA" id="ARBA00004245"/>
    </source>
</evidence>
<comment type="similarity">
    <text evidence="5">Belongs to the glyceraldehyde-3-phosphate dehydrogenase family.</text>
</comment>
<evidence type="ECO:0000313" key="22">
    <source>
        <dbReference type="EMBL" id="KAK7824097.1"/>
    </source>
</evidence>
<dbReference type="Pfam" id="PF02800">
    <property type="entry name" value="Gp_dh_C"/>
    <property type="match status" value="1"/>
</dbReference>
<protein>
    <recommendedName>
        <fullName evidence="6">glyceraldehyde-3-phosphate dehydrogenase (phosphorylating)</fullName>
        <ecNumber evidence="6">1.2.1.12</ecNumber>
    </recommendedName>
    <alternativeName>
        <fullName evidence="17">Peptidyl-cysteine S-nitrosylase GAPDH</fullName>
    </alternativeName>
</protein>
<evidence type="ECO:0000256" key="7">
    <source>
        <dbReference type="ARBA" id="ARBA00022490"/>
    </source>
</evidence>
<evidence type="ECO:0000256" key="3">
    <source>
        <dbReference type="ARBA" id="ARBA00004514"/>
    </source>
</evidence>
<evidence type="ECO:0000256" key="18">
    <source>
        <dbReference type="ARBA" id="ARBA00046997"/>
    </source>
</evidence>
<evidence type="ECO:0000256" key="17">
    <source>
        <dbReference type="ARBA" id="ARBA00031890"/>
    </source>
</evidence>
<evidence type="ECO:0000256" key="1">
    <source>
        <dbReference type="ARBA" id="ARBA00004123"/>
    </source>
</evidence>
<evidence type="ECO:0000256" key="5">
    <source>
        <dbReference type="ARBA" id="ARBA00007406"/>
    </source>
</evidence>
<evidence type="ECO:0000256" key="12">
    <source>
        <dbReference type="ARBA" id="ARBA00023002"/>
    </source>
</evidence>
<evidence type="ECO:0000256" key="20">
    <source>
        <dbReference type="ARBA" id="ARBA00048005"/>
    </source>
</evidence>
<keyword evidence="14" id="KW-0324">Glycolysis</keyword>
<evidence type="ECO:0000256" key="15">
    <source>
        <dbReference type="ARBA" id="ARBA00023212"/>
    </source>
</evidence>
<accession>A0AAW0JC18</accession>
<evidence type="ECO:0000256" key="10">
    <source>
        <dbReference type="ARBA" id="ARBA00022799"/>
    </source>
</evidence>
<comment type="catalytic activity">
    <reaction evidence="20">
        <text>S-nitroso-L-cysteinyl-[GAPDH] + L-cysteinyl-[protein] = L-cysteinyl-[GAPDH] + S-nitroso-L-cysteinyl-[protein]</text>
        <dbReference type="Rhea" id="RHEA:66684"/>
        <dbReference type="Rhea" id="RHEA-COMP:10131"/>
        <dbReference type="Rhea" id="RHEA-COMP:17089"/>
        <dbReference type="Rhea" id="RHEA-COMP:17090"/>
        <dbReference type="Rhea" id="RHEA-COMP:17091"/>
        <dbReference type="ChEBI" id="CHEBI:29950"/>
        <dbReference type="ChEBI" id="CHEBI:149494"/>
    </reaction>
    <physiologicalReaction direction="left-to-right" evidence="20">
        <dbReference type="Rhea" id="RHEA:66685"/>
    </physiologicalReaction>
</comment>
<gene>
    <name evidence="22" type="ORF">U0070_019783</name>
</gene>
<dbReference type="PANTHER" id="PTHR10836:SF111">
    <property type="entry name" value="GLYCERALDEHYDE-3-PHOSPHATE DEHYDROGENASE"/>
    <property type="match status" value="1"/>
</dbReference>
<evidence type="ECO:0000256" key="11">
    <source>
        <dbReference type="ARBA" id="ARBA00022845"/>
    </source>
</evidence>
<evidence type="ECO:0000256" key="9">
    <source>
        <dbReference type="ARBA" id="ARBA00022703"/>
    </source>
</evidence>
<evidence type="ECO:0000256" key="14">
    <source>
        <dbReference type="ARBA" id="ARBA00023152"/>
    </source>
</evidence>
<evidence type="ECO:0000256" key="16">
    <source>
        <dbReference type="ARBA" id="ARBA00023242"/>
    </source>
</evidence>
<dbReference type="PANTHER" id="PTHR10836">
    <property type="entry name" value="GLYCERALDEHYDE 3-PHOSPHATE DEHYDROGENASE"/>
    <property type="match status" value="1"/>
</dbReference>
<comment type="subcellular location">
    <subcellularLocation>
        <location evidence="2">Cytoplasm</location>
        <location evidence="2">Cytoskeleton</location>
    </subcellularLocation>
    <subcellularLocation>
        <location evidence="3">Cytoplasm</location>
        <location evidence="3">Cytosol</location>
    </subcellularLocation>
    <subcellularLocation>
        <location evidence="1">Nucleus</location>
    </subcellularLocation>
</comment>
<dbReference type="InterPro" id="IPR020831">
    <property type="entry name" value="GlycerAld/Erythrose_P_DH"/>
</dbReference>
<dbReference type="GO" id="GO:0005829">
    <property type="term" value="C:cytosol"/>
    <property type="evidence" value="ECO:0007669"/>
    <property type="project" value="UniProtKB-SubCell"/>
</dbReference>
<dbReference type="GO" id="GO:0005634">
    <property type="term" value="C:nucleus"/>
    <property type="evidence" value="ECO:0007669"/>
    <property type="project" value="UniProtKB-SubCell"/>
</dbReference>
<organism evidence="22 23">
    <name type="scientific">Myodes glareolus</name>
    <name type="common">Bank vole</name>
    <name type="synonym">Clethrionomys glareolus</name>
    <dbReference type="NCBI Taxonomy" id="447135"/>
    <lineage>
        <taxon>Eukaryota</taxon>
        <taxon>Metazoa</taxon>
        <taxon>Chordata</taxon>
        <taxon>Craniata</taxon>
        <taxon>Vertebrata</taxon>
        <taxon>Euteleostomi</taxon>
        <taxon>Mammalia</taxon>
        <taxon>Eutheria</taxon>
        <taxon>Euarchontoglires</taxon>
        <taxon>Glires</taxon>
        <taxon>Rodentia</taxon>
        <taxon>Myomorpha</taxon>
        <taxon>Muroidea</taxon>
        <taxon>Cricetidae</taxon>
        <taxon>Arvicolinae</taxon>
        <taxon>Myodes</taxon>
    </lineage>
</organism>
<keyword evidence="7" id="KW-0963">Cytoplasm</keyword>
<dbReference type="Gene3D" id="3.30.360.10">
    <property type="entry name" value="Dihydrodipicolinate Reductase, domain 2"/>
    <property type="match status" value="1"/>
</dbReference>
<keyword evidence="15" id="KW-0206">Cytoskeleton</keyword>
<dbReference type="GO" id="GO:0004365">
    <property type="term" value="F:glyceraldehyde-3-phosphate dehydrogenase (NAD+) (phosphorylating) activity"/>
    <property type="evidence" value="ECO:0007669"/>
    <property type="project" value="UniProtKB-EC"/>
</dbReference>
<dbReference type="GO" id="GO:0006915">
    <property type="term" value="P:apoptotic process"/>
    <property type="evidence" value="ECO:0007669"/>
    <property type="project" value="UniProtKB-KW"/>
</dbReference>
<comment type="subunit">
    <text evidence="18">Homotetramer. Interacts with TPPP; the interaction is direct. Interacts (when S-nitrosylated) with SIAH1; leading to nuclear translocation. Interacts with RILPL1/GOSPEL, leading to prevent the interaction between GAPDH and SIAH1 and prevent nuclear translocation. Interacts with CHP1; the interaction increases the binding of CHP1 with microtubules. Associates with microtubules. Interacts with EIF1AD, USP25, PRKCI and WARS1. Interacts with phosphorylated RPL13A; inhibited by oxidatively-modified low-densitity lipoprotein (LDL(ox)). Component of the GAIT complex. Interacts with FKBP6; leading to inhibit GAPDH catalytic activity. Interacts with TRAF2, promoting TRAF2 ubiquitination. Interacts with TRAF3, promoting TRAF3 ubiquitination.</text>
</comment>
<comment type="pathway">
    <text evidence="4">Carbohydrate degradation; glycolysis; pyruvate from D-glyceraldehyde 3-phosphate: step 1/5.</text>
</comment>
<keyword evidence="16" id="KW-0539">Nucleus</keyword>
<sequence>MSTLSPRSPTDEPSGKLWQHSCGATQPIIPTCTSRMDAGKAAPELKGKLIGMVFCVPTHNRSFVDLTCYPEKDTTLGGIRKAVKLLWYGPLKDILGYPVTNSHAHSSTFDAGSAVTLSDHFVSHISYNGMNLGIAIGCWASQPHLSRNKKSRTMSFSQKKKREVLGCWQVAAEDKPPPAGVFFQNGLEVDIEDNCMGSRGSPAHPAAKRGSGIWEGCNLSLPFLIWAIEISGTGTPHWIPATLALLLDCRASRSVNELLSTAELLQSVSLSDGSLR</sequence>
<keyword evidence="12" id="KW-0560">Oxidoreductase</keyword>
<evidence type="ECO:0000256" key="4">
    <source>
        <dbReference type="ARBA" id="ARBA00004869"/>
    </source>
</evidence>
<feature type="domain" description="Glyceraldehyde 3-phosphate dehydrogenase catalytic" evidence="21">
    <location>
        <begin position="8"/>
        <end position="122"/>
    </location>
</feature>
<name>A0AAW0JC18_MYOGA</name>
<keyword evidence="13" id="KW-0520">NAD</keyword>
<evidence type="ECO:0000256" key="19">
    <source>
        <dbReference type="ARBA" id="ARBA00047698"/>
    </source>
</evidence>
<dbReference type="SUPFAM" id="SSF55347">
    <property type="entry name" value="Glyceraldehyde-3-phosphate dehydrogenase-like, C-terminal domain"/>
    <property type="match status" value="1"/>
</dbReference>
<dbReference type="InterPro" id="IPR020829">
    <property type="entry name" value="GlycerAld_3-P_DH_cat"/>
</dbReference>
<dbReference type="AlphaFoldDB" id="A0AAW0JC18"/>
<dbReference type="EMBL" id="JBBHLL010000048">
    <property type="protein sequence ID" value="KAK7824097.1"/>
    <property type="molecule type" value="Genomic_DNA"/>
</dbReference>
<keyword evidence="9" id="KW-0053">Apoptosis</keyword>
<dbReference type="GO" id="GO:0006096">
    <property type="term" value="P:glycolytic process"/>
    <property type="evidence" value="ECO:0007669"/>
    <property type="project" value="UniProtKB-KW"/>
</dbReference>
<dbReference type="GO" id="GO:0005856">
    <property type="term" value="C:cytoskeleton"/>
    <property type="evidence" value="ECO:0007669"/>
    <property type="project" value="UniProtKB-SubCell"/>
</dbReference>
<comment type="caution">
    <text evidence="22">The sequence shown here is derived from an EMBL/GenBank/DDBJ whole genome shotgun (WGS) entry which is preliminary data.</text>
</comment>
<dbReference type="EC" id="1.2.1.12" evidence="6"/>
<keyword evidence="10" id="KW-0702">S-nitrosylation</keyword>
<keyword evidence="23" id="KW-1185">Reference proteome</keyword>
<keyword evidence="8" id="KW-0808">Transferase</keyword>
<evidence type="ECO:0000256" key="8">
    <source>
        <dbReference type="ARBA" id="ARBA00022679"/>
    </source>
</evidence>
<dbReference type="GO" id="GO:0016740">
    <property type="term" value="F:transferase activity"/>
    <property type="evidence" value="ECO:0007669"/>
    <property type="project" value="UniProtKB-KW"/>
</dbReference>
<comment type="catalytic activity">
    <reaction evidence="19">
        <text>D-glyceraldehyde 3-phosphate + phosphate + NAD(+) = (2R)-3-phospho-glyceroyl phosphate + NADH + H(+)</text>
        <dbReference type="Rhea" id="RHEA:10300"/>
        <dbReference type="ChEBI" id="CHEBI:15378"/>
        <dbReference type="ChEBI" id="CHEBI:43474"/>
        <dbReference type="ChEBI" id="CHEBI:57540"/>
        <dbReference type="ChEBI" id="CHEBI:57604"/>
        <dbReference type="ChEBI" id="CHEBI:57945"/>
        <dbReference type="ChEBI" id="CHEBI:59776"/>
        <dbReference type="EC" id="1.2.1.12"/>
    </reaction>
</comment>
<evidence type="ECO:0000313" key="23">
    <source>
        <dbReference type="Proteomes" id="UP001488838"/>
    </source>
</evidence>
<proteinExistence type="inferred from homology"/>
<evidence type="ECO:0000256" key="6">
    <source>
        <dbReference type="ARBA" id="ARBA00013119"/>
    </source>
</evidence>
<evidence type="ECO:0000259" key="21">
    <source>
        <dbReference type="Pfam" id="PF02800"/>
    </source>
</evidence>
<dbReference type="Proteomes" id="UP001488838">
    <property type="component" value="Unassembled WGS sequence"/>
</dbReference>
<evidence type="ECO:0000256" key="13">
    <source>
        <dbReference type="ARBA" id="ARBA00023027"/>
    </source>
</evidence>